<dbReference type="PIRSF" id="PIRSF001220">
    <property type="entry name" value="L-ASNase_gatD"/>
    <property type="match status" value="1"/>
</dbReference>
<accession>A0A0A9Z605</accession>
<organism evidence="4">
    <name type="scientific">Lygus hesperus</name>
    <name type="common">Western plant bug</name>
    <dbReference type="NCBI Taxonomy" id="30085"/>
    <lineage>
        <taxon>Eukaryota</taxon>
        <taxon>Metazoa</taxon>
        <taxon>Ecdysozoa</taxon>
        <taxon>Arthropoda</taxon>
        <taxon>Hexapoda</taxon>
        <taxon>Insecta</taxon>
        <taxon>Pterygota</taxon>
        <taxon>Neoptera</taxon>
        <taxon>Paraneoptera</taxon>
        <taxon>Hemiptera</taxon>
        <taxon>Heteroptera</taxon>
        <taxon>Panheteroptera</taxon>
        <taxon>Cimicomorpha</taxon>
        <taxon>Miridae</taxon>
        <taxon>Mirini</taxon>
        <taxon>Lygus</taxon>
    </lineage>
</organism>
<dbReference type="SMART" id="SM00870">
    <property type="entry name" value="Asparaginase"/>
    <property type="match status" value="1"/>
</dbReference>
<evidence type="ECO:0000313" key="4">
    <source>
        <dbReference type="EMBL" id="JAG38783.1"/>
    </source>
</evidence>
<proteinExistence type="predicted"/>
<gene>
    <name evidence="4" type="primary">ansA_0</name>
    <name evidence="4" type="ORF">CM83_8136</name>
</gene>
<dbReference type="InterPro" id="IPR027474">
    <property type="entry name" value="L-asparaginase_N"/>
</dbReference>
<dbReference type="GO" id="GO:0009066">
    <property type="term" value="P:aspartate family amino acid metabolic process"/>
    <property type="evidence" value="ECO:0007669"/>
    <property type="project" value="UniProtKB-ARBA"/>
</dbReference>
<reference evidence="4" key="2">
    <citation type="submission" date="2014-07" db="EMBL/GenBank/DDBJ databases">
        <authorList>
            <person name="Hull J."/>
        </authorList>
    </citation>
    <scope>NUCLEOTIDE SEQUENCE</scope>
</reference>
<protein>
    <recommendedName>
        <fullName evidence="1">asparaginase</fullName>
        <ecNumber evidence="1">3.5.1.1</ecNumber>
    </recommendedName>
</protein>
<dbReference type="PIRSF" id="PIRSF500176">
    <property type="entry name" value="L_ASNase"/>
    <property type="match status" value="1"/>
</dbReference>
<dbReference type="Pfam" id="PF00710">
    <property type="entry name" value="Asparaginase"/>
    <property type="match status" value="1"/>
</dbReference>
<feature type="domain" description="Asparaginase/glutaminase C-terminal" evidence="3">
    <location>
        <begin position="122"/>
        <end position="212"/>
    </location>
</feature>
<dbReference type="InterPro" id="IPR040919">
    <property type="entry name" value="Asparaginase_C"/>
</dbReference>
<dbReference type="PANTHER" id="PTHR11707">
    <property type="entry name" value="L-ASPARAGINASE"/>
    <property type="match status" value="1"/>
</dbReference>
<dbReference type="Gene3D" id="3.40.50.40">
    <property type="match status" value="1"/>
</dbReference>
<dbReference type="InterPro" id="IPR036152">
    <property type="entry name" value="Asp/glu_Ase-like_sf"/>
</dbReference>
<name>A0A0A9Z605_LYGHE</name>
<dbReference type="InterPro" id="IPR027473">
    <property type="entry name" value="L-asparaginase_C"/>
</dbReference>
<dbReference type="SUPFAM" id="SSF53774">
    <property type="entry name" value="Glutaminase/Asparaginase"/>
    <property type="match status" value="1"/>
</dbReference>
<sequence length="212" mass="22945">MCTTASAISFMLQNLGKPVIFTGSVIPGNRIYTDLKRNIILALTMAAYGQLCEVAILFNDRLFRANRTTRTNRSKLQPFASPHYPPLGSMIGNSLQLHNAFLRPQPHGALNVMPHMSAIILTLYLGPSLPPNVLHSALQHTSARAVILCCYGSGNGPSRDGYMTRALAIAQSRDLVVVICTQNNFGTVTLNEYATGQQLLKAGALSALDMTT</sequence>
<dbReference type="GO" id="GO:0004067">
    <property type="term" value="F:asparaginase activity"/>
    <property type="evidence" value="ECO:0007669"/>
    <property type="project" value="UniProtKB-UniRule"/>
</dbReference>
<dbReference type="InterPro" id="IPR006034">
    <property type="entry name" value="Asparaginase/glutaminase-like"/>
</dbReference>
<dbReference type="InterPro" id="IPR037152">
    <property type="entry name" value="L-asparaginase_N_sf"/>
</dbReference>
<dbReference type="Gene3D" id="3.40.50.1170">
    <property type="entry name" value="L-asparaginase, N-terminal domain"/>
    <property type="match status" value="1"/>
</dbReference>
<dbReference type="EC" id="3.5.1.1" evidence="1"/>
<dbReference type="Pfam" id="PF17763">
    <property type="entry name" value="Asparaginase_C"/>
    <property type="match status" value="1"/>
</dbReference>
<dbReference type="AlphaFoldDB" id="A0A0A9Z605"/>
<dbReference type="EMBL" id="GBHO01004821">
    <property type="protein sequence ID" value="JAG38783.1"/>
    <property type="molecule type" value="Transcribed_RNA"/>
</dbReference>
<evidence type="ECO:0000259" key="2">
    <source>
        <dbReference type="Pfam" id="PF00710"/>
    </source>
</evidence>
<reference evidence="4" key="1">
    <citation type="journal article" date="2014" name="PLoS ONE">
        <title>Transcriptome-Based Identification of ABC Transporters in the Western Tarnished Plant Bug Lygus hesperus.</title>
        <authorList>
            <person name="Hull J.J."/>
            <person name="Chaney K."/>
            <person name="Geib S.M."/>
            <person name="Fabrick J.A."/>
            <person name="Brent C.S."/>
            <person name="Walsh D."/>
            <person name="Lavine L.C."/>
        </authorList>
    </citation>
    <scope>NUCLEOTIDE SEQUENCE</scope>
</reference>
<evidence type="ECO:0000256" key="1">
    <source>
        <dbReference type="ARBA" id="ARBA00012920"/>
    </source>
</evidence>
<evidence type="ECO:0000259" key="3">
    <source>
        <dbReference type="Pfam" id="PF17763"/>
    </source>
</evidence>
<dbReference type="PROSITE" id="PS51732">
    <property type="entry name" value="ASN_GLN_ASE_3"/>
    <property type="match status" value="1"/>
</dbReference>
<dbReference type="PANTHER" id="PTHR11707:SF28">
    <property type="entry name" value="60 KDA LYSOPHOSPHOLIPASE"/>
    <property type="match status" value="1"/>
</dbReference>
<feature type="domain" description="L-asparaginase N-terminal" evidence="2">
    <location>
        <begin position="1"/>
        <end position="99"/>
    </location>
</feature>